<evidence type="ECO:0000256" key="3">
    <source>
        <dbReference type="ARBA" id="ARBA00022833"/>
    </source>
</evidence>
<feature type="compositionally biased region" description="Basic and acidic residues" evidence="5">
    <location>
        <begin position="1372"/>
        <end position="1393"/>
    </location>
</feature>
<sequence>MKNDTKKGGTSPKGRRKLNFVEKKEKLPLNGKSIFVDVKEKSQCRSITEDIKRLGARADEFFHKDINYVITSNRTSKPDKREPFQSPESPSIVSTPSPFNCGPSPSPASGSIPPPESVTRGKAIAKRAVTKETNPVLTNAENWGIKIITLDVALKWIQREISKLPPVNTNIKTKGSNLRGSYKVKKLKSPYLKLESTTRQYKVVYQQVDLWPHANVETPRGTCPFDGTSLGGERSREERGDRIGLIPLEPAKTPTTKSKHKESTKTQESSKSSHKKQRLNSSIVGGVRIVTAGELRRRKEMKRLQEKKKGYCECCETKYDNLTKHVAEEQHKEFIREKKHYHALDSLINSGPNEATFLQRVLEQHCSIVSGSHSREVKCRKETTVKSTPRNLQNSSKKTTIKIVNSEVQRRSSRSPKEIWLKANENDQSKLLKDNMEHEIRKNRQVRRSAEIDMQLEKHYVPARTRNFLFIQGSSSQVSETKVLEKSDVKSTCSHKKTKEFDKDGEQSVKAKMENEGPVCVKHLKNSAEKNLEQSSLCFMNLNFLPKNEKVISNISLKSDHLLKTHSEKTSRSPLKIEASFEQSPVLQCNLRKKTFLSEKFSEKKSTQTQLNEEECVLERRVGTVKKTDVFEKEKSLNNEKFLVKKSPRRSSRFQLLNREGRPDEETDENIAEASDKITLEENLNNRVSEETMQTGSANLKQPTYMQKKVKMDKQNSDQICKLQKTNEETCQDVVKYSKRLRKSIRCISDKDLQDKCDLKKLPQNRREDADIKEDNMILRRESGKRKSSGKTEKDFTCDEEEEQLTENKETSVVSDKDLIRKEEAKYEQKTALKTMDLELNNVCHSSQLPSKICLSGNQERITNEKCESQNTCSNMKIPLTVEIPKDKDDTIEADVEKSLCYIDRVHRLRSTNQRQSIVDRELKDITTKVQERNSCSNSSLVLDGKGQNNLSDSPSCYTSPKKINTSTPKKKNGLNKVEQTTPIVASPKSGLSMTPRSNKRKRWNKRRNSKCIEDNFSTSKPRKLEKLKYPTANKKTPEKLSGNGKESEKDSQSIESVLSDGVPSKQISHKKQSNLKRQIIYQAVEKDISKDNGKSLVRTPKSKSPSRLSKCVTPRGMSSPLIWRNAKGSTPKGKKRIRLNGSWSVLSDRSVNKLLHDSDSESNFEGFEKGDLTGHSSLCSDASFIEINEVELEENSDHEWEIEQEKAEVNVPENEAIDVLPEIFSSPGKRSDSSWDTGFVDFIDTQFSNRQMSFRTKSACQEEESLAEPLGSPLRRKRLQSIPESLTENQLNRTKKRRKLDDGDEFQCFLVSDKAAQIDEDIQFNFSSPNKRKTRGPKYKIRNRQRKSLDYRSSLECMDVKQKKQKNFVNSDRKVKFRKQDGTEHQDLEKNRSSLKGNSGRNVDHIDVTKKEDNTAGTDTRSEKHLSTKNNQKSKNFKRHEKQSTDFPCLSPKNQRDAIHSSSPGINCSMKKLRSRKN</sequence>
<feature type="region of interest" description="Disordered" evidence="5">
    <location>
        <begin position="1368"/>
        <end position="1479"/>
    </location>
</feature>
<feature type="compositionally biased region" description="Basic residues" evidence="5">
    <location>
        <begin position="1331"/>
        <end position="1347"/>
    </location>
</feature>
<feature type="region of interest" description="Disordered" evidence="5">
    <location>
        <begin position="73"/>
        <end position="121"/>
    </location>
</feature>
<feature type="compositionally biased region" description="Basic and acidic residues" evidence="5">
    <location>
        <begin position="1403"/>
        <end position="1427"/>
    </location>
</feature>
<dbReference type="GO" id="GO:1901987">
    <property type="term" value="P:regulation of cell cycle phase transition"/>
    <property type="evidence" value="ECO:0007669"/>
    <property type="project" value="TreeGrafter"/>
</dbReference>
<dbReference type="OrthoDB" id="21380at2759"/>
<protein>
    <recommendedName>
        <fullName evidence="6">DBF4-type domain-containing protein</fullName>
    </recommendedName>
</protein>
<organism evidence="7 8">
    <name type="scientific">Magallana gigas</name>
    <name type="common">Pacific oyster</name>
    <name type="synonym">Crassostrea gigas</name>
    <dbReference type="NCBI Taxonomy" id="29159"/>
    <lineage>
        <taxon>Eukaryota</taxon>
        <taxon>Metazoa</taxon>
        <taxon>Spiralia</taxon>
        <taxon>Lophotrochozoa</taxon>
        <taxon>Mollusca</taxon>
        <taxon>Bivalvia</taxon>
        <taxon>Autobranchia</taxon>
        <taxon>Pteriomorphia</taxon>
        <taxon>Ostreida</taxon>
        <taxon>Ostreoidea</taxon>
        <taxon>Ostreidae</taxon>
        <taxon>Magallana</taxon>
    </lineage>
</organism>
<dbReference type="GO" id="GO:0010571">
    <property type="term" value="P:positive regulation of nuclear cell cycle DNA replication"/>
    <property type="evidence" value="ECO:0007669"/>
    <property type="project" value="TreeGrafter"/>
</dbReference>
<feature type="region of interest" description="Disordered" evidence="5">
    <location>
        <begin position="221"/>
        <end position="282"/>
    </location>
</feature>
<dbReference type="PANTHER" id="PTHR15375:SF26">
    <property type="entry name" value="PROTEIN CHIFFON"/>
    <property type="match status" value="1"/>
</dbReference>
<keyword evidence="2 4" id="KW-0863">Zinc-finger</keyword>
<feature type="region of interest" description="Disordered" evidence="5">
    <location>
        <begin position="937"/>
        <end position="1075"/>
    </location>
</feature>
<evidence type="ECO:0000256" key="2">
    <source>
        <dbReference type="ARBA" id="ARBA00022771"/>
    </source>
</evidence>
<evidence type="ECO:0000256" key="1">
    <source>
        <dbReference type="ARBA" id="ARBA00022723"/>
    </source>
</evidence>
<reference evidence="7" key="1">
    <citation type="submission" date="2022-08" db="UniProtKB">
        <authorList>
            <consortium name="EnsemblMetazoa"/>
        </authorList>
    </citation>
    <scope>IDENTIFICATION</scope>
    <source>
        <strain evidence="7">05x7-T-G4-1.051#20</strain>
    </source>
</reference>
<dbReference type="GO" id="GO:0008270">
    <property type="term" value="F:zinc ion binding"/>
    <property type="evidence" value="ECO:0007669"/>
    <property type="project" value="UniProtKB-KW"/>
</dbReference>
<feature type="region of interest" description="Disordered" evidence="5">
    <location>
        <begin position="1327"/>
        <end position="1348"/>
    </location>
</feature>
<evidence type="ECO:0000313" key="8">
    <source>
        <dbReference type="Proteomes" id="UP000005408"/>
    </source>
</evidence>
<feature type="region of interest" description="Disordered" evidence="5">
    <location>
        <begin position="768"/>
        <end position="813"/>
    </location>
</feature>
<feature type="region of interest" description="Disordered" evidence="5">
    <location>
        <begin position="1092"/>
        <end position="1115"/>
    </location>
</feature>
<dbReference type="InterPro" id="IPR006572">
    <property type="entry name" value="Znf_DBF"/>
</dbReference>
<name>A0A8W8M6G8_MAGGI</name>
<dbReference type="GO" id="GO:0031431">
    <property type="term" value="C:Dbf4-dependent protein kinase complex"/>
    <property type="evidence" value="ECO:0007669"/>
    <property type="project" value="TreeGrafter"/>
</dbReference>
<evidence type="ECO:0000256" key="5">
    <source>
        <dbReference type="SAM" id="MobiDB-lite"/>
    </source>
</evidence>
<feature type="domain" description="DBF4-type" evidence="6">
    <location>
        <begin position="305"/>
        <end position="354"/>
    </location>
</feature>
<feature type="region of interest" description="Disordered" evidence="5">
    <location>
        <begin position="1"/>
        <end position="23"/>
    </location>
</feature>
<evidence type="ECO:0000313" key="7">
    <source>
        <dbReference type="EnsemblMetazoa" id="G32016.1:cds"/>
    </source>
</evidence>
<feature type="compositionally biased region" description="Polar residues" evidence="5">
    <location>
        <begin position="978"/>
        <end position="996"/>
    </location>
</feature>
<feature type="compositionally biased region" description="Basic and acidic residues" evidence="5">
    <location>
        <begin position="768"/>
        <end position="782"/>
    </location>
</feature>
<dbReference type="InterPro" id="IPR038545">
    <property type="entry name" value="Znf_DBF_sf"/>
</dbReference>
<dbReference type="InterPro" id="IPR051590">
    <property type="entry name" value="Replication_Regulatory_Kinase"/>
</dbReference>
<feature type="compositionally biased region" description="Polar residues" evidence="5">
    <location>
        <begin position="937"/>
        <end position="968"/>
    </location>
</feature>
<dbReference type="GO" id="GO:0003676">
    <property type="term" value="F:nucleic acid binding"/>
    <property type="evidence" value="ECO:0007669"/>
    <property type="project" value="InterPro"/>
</dbReference>
<feature type="compositionally biased region" description="Polar residues" evidence="5">
    <location>
        <begin position="86"/>
        <end position="98"/>
    </location>
</feature>
<dbReference type="Gene3D" id="6.10.250.3410">
    <property type="entry name" value="DBF zinc finger"/>
    <property type="match status" value="1"/>
</dbReference>
<proteinExistence type="predicted"/>
<dbReference type="OMA" id="ECVIKRN"/>
<dbReference type="FunFam" id="6.10.250.3410:FF:000001">
    <property type="entry name" value="Protein DBF4 homolog A"/>
    <property type="match status" value="1"/>
</dbReference>
<feature type="compositionally biased region" description="Basic and acidic residues" evidence="5">
    <location>
        <begin position="233"/>
        <end position="242"/>
    </location>
</feature>
<keyword evidence="3" id="KW-0862">Zinc</keyword>
<dbReference type="Proteomes" id="UP000005408">
    <property type="component" value="Unassembled WGS sequence"/>
</dbReference>
<dbReference type="EnsemblMetazoa" id="G32016.1">
    <property type="protein sequence ID" value="G32016.1:cds"/>
    <property type="gene ID" value="G32016"/>
</dbReference>
<accession>A0A8W8M6G8</accession>
<dbReference type="SMART" id="SM00586">
    <property type="entry name" value="ZnF_DBF"/>
    <property type="match status" value="1"/>
</dbReference>
<feature type="compositionally biased region" description="Basic residues" evidence="5">
    <location>
        <begin position="998"/>
        <end position="1010"/>
    </location>
</feature>
<keyword evidence="1" id="KW-0479">Metal-binding</keyword>
<evidence type="ECO:0000256" key="4">
    <source>
        <dbReference type="PROSITE-ProRule" id="PRU00600"/>
    </source>
</evidence>
<dbReference type="GO" id="GO:0043539">
    <property type="term" value="F:protein serine/threonine kinase activator activity"/>
    <property type="evidence" value="ECO:0007669"/>
    <property type="project" value="TreeGrafter"/>
</dbReference>
<evidence type="ECO:0000259" key="6">
    <source>
        <dbReference type="PROSITE" id="PS51265"/>
    </source>
</evidence>
<dbReference type="PANTHER" id="PTHR15375">
    <property type="entry name" value="ACTIVATOR OF S-PHASE KINASE-RELATED"/>
    <property type="match status" value="1"/>
</dbReference>
<dbReference type="PROSITE" id="PS51265">
    <property type="entry name" value="ZF_DBF4"/>
    <property type="match status" value="1"/>
</dbReference>
<dbReference type="Pfam" id="PF07535">
    <property type="entry name" value="zf-DBF"/>
    <property type="match status" value="1"/>
</dbReference>
<keyword evidence="8" id="KW-1185">Reference proteome</keyword>